<keyword evidence="3" id="KW-1185">Reference proteome</keyword>
<organism evidence="2 3">
    <name type="scientific">Microdochium trichocladiopsis</name>
    <dbReference type="NCBI Taxonomy" id="1682393"/>
    <lineage>
        <taxon>Eukaryota</taxon>
        <taxon>Fungi</taxon>
        <taxon>Dikarya</taxon>
        <taxon>Ascomycota</taxon>
        <taxon>Pezizomycotina</taxon>
        <taxon>Sordariomycetes</taxon>
        <taxon>Xylariomycetidae</taxon>
        <taxon>Xylariales</taxon>
        <taxon>Microdochiaceae</taxon>
        <taxon>Microdochium</taxon>
    </lineage>
</organism>
<comment type="caution">
    <text evidence="2">The sequence shown here is derived from an EMBL/GenBank/DDBJ whole genome shotgun (WGS) entry which is preliminary data.</text>
</comment>
<keyword evidence="1" id="KW-0732">Signal</keyword>
<evidence type="ECO:0000313" key="2">
    <source>
        <dbReference type="EMBL" id="KAH7034570.1"/>
    </source>
</evidence>
<accession>A0A9P8YAV4</accession>
<feature type="signal peptide" evidence="1">
    <location>
        <begin position="1"/>
        <end position="20"/>
    </location>
</feature>
<dbReference type="RefSeq" id="XP_046014663.1">
    <property type="nucleotide sequence ID" value="XM_046153042.1"/>
</dbReference>
<evidence type="ECO:0000313" key="3">
    <source>
        <dbReference type="Proteomes" id="UP000756346"/>
    </source>
</evidence>
<sequence length="219" mass="24102">MRVVWSSQCLLLTEFNVCYLSLTELACPGWWGRQQNAWGLTRPEYIPARESGFRASMATSYACRCIDSTVALTRAPFDSCALLPQWQDAGGICHARILVHDKADLPPPSHTPRRILVVTTGWCVVGTKAALHDAARVHRQRLPLLSCESDTERQRGRDMRMLHDCSDDLARAPASTHAVNSIMALISCCRPQQGRPSTRAAPWSSVAWLAGSSCGAIDV</sequence>
<dbReference type="Proteomes" id="UP000756346">
    <property type="component" value="Unassembled WGS sequence"/>
</dbReference>
<dbReference type="GeneID" id="70182588"/>
<name>A0A9P8YAV4_9PEZI</name>
<reference evidence="2" key="1">
    <citation type="journal article" date="2021" name="Nat. Commun.">
        <title>Genetic determinants of endophytism in the Arabidopsis root mycobiome.</title>
        <authorList>
            <person name="Mesny F."/>
            <person name="Miyauchi S."/>
            <person name="Thiergart T."/>
            <person name="Pickel B."/>
            <person name="Atanasova L."/>
            <person name="Karlsson M."/>
            <person name="Huettel B."/>
            <person name="Barry K.W."/>
            <person name="Haridas S."/>
            <person name="Chen C."/>
            <person name="Bauer D."/>
            <person name="Andreopoulos W."/>
            <person name="Pangilinan J."/>
            <person name="LaButti K."/>
            <person name="Riley R."/>
            <person name="Lipzen A."/>
            <person name="Clum A."/>
            <person name="Drula E."/>
            <person name="Henrissat B."/>
            <person name="Kohler A."/>
            <person name="Grigoriev I.V."/>
            <person name="Martin F.M."/>
            <person name="Hacquard S."/>
        </authorList>
    </citation>
    <scope>NUCLEOTIDE SEQUENCE</scope>
    <source>
        <strain evidence="2">MPI-CAGE-CH-0230</strain>
    </source>
</reference>
<dbReference type="AlphaFoldDB" id="A0A9P8YAV4"/>
<proteinExistence type="predicted"/>
<gene>
    <name evidence="2" type="ORF">B0I36DRAFT_316549</name>
</gene>
<dbReference type="EMBL" id="JAGTJQ010000003">
    <property type="protein sequence ID" value="KAH7034570.1"/>
    <property type="molecule type" value="Genomic_DNA"/>
</dbReference>
<evidence type="ECO:0000256" key="1">
    <source>
        <dbReference type="SAM" id="SignalP"/>
    </source>
</evidence>
<feature type="chain" id="PRO_5040391309" evidence="1">
    <location>
        <begin position="21"/>
        <end position="219"/>
    </location>
</feature>
<protein>
    <submittedName>
        <fullName evidence="2">Uncharacterized protein</fullName>
    </submittedName>
</protein>